<evidence type="ECO:0000256" key="3">
    <source>
        <dbReference type="ARBA" id="ARBA00022989"/>
    </source>
</evidence>
<protein>
    <recommendedName>
        <fullName evidence="5">UPF0182 protein F7O44_28670</fullName>
    </recommendedName>
</protein>
<organism evidence="7 8">
    <name type="scientific">Phytoactinopolyspora mesophila</name>
    <dbReference type="NCBI Taxonomy" id="2650750"/>
    <lineage>
        <taxon>Bacteria</taxon>
        <taxon>Bacillati</taxon>
        <taxon>Actinomycetota</taxon>
        <taxon>Actinomycetes</taxon>
        <taxon>Jiangellales</taxon>
        <taxon>Jiangellaceae</taxon>
        <taxon>Phytoactinopolyspora</taxon>
    </lineage>
</organism>
<feature type="compositionally biased region" description="Acidic residues" evidence="6">
    <location>
        <begin position="935"/>
        <end position="944"/>
    </location>
</feature>
<sequence>MSQNFPRPAGPARGPAPSRRPRALVPTLLVLAVLTVAYLLTVNFWTERLWFESIDFTHVFTTQLVTRIGLFTVFGLVMAIAVIVNGLIAYRLRPSYRPMSVEQQSLDRYREAIDPIRLWVLGAAGVLVAIIAGASAAGQWQTFQLWMNGGAFGRTDHQFNIDIGFFAFTYPWWRFVLSFGFGVVVLGLIVAAVTHYIYGGIRLQTAGEKVSPAAQAHLSVLIGLFILLKAVAYWMDRYALVIDDNPLFTGGNYAGVNALLPAKMILIFVALICAVLFFVNVWQRSWTLPGIGAGLLVLSAVLLGGLWPFIVQQFQVNPTEADREAPYIERNIEATRHAYDIADVEIQSYEATTTVEAGQLADDAGTVPGIRLMDPSVIPQAYQQLQQVRGFYSFAEPANVDRYEINGEERDVVVSAREISVDGIPDGQRNWVNEHTVYTHGFGMVAAYGNMSEIDGSPRWAEEDIPSRGVLGEYEPRVYFGQNSPEYSIVGAPEGVDPVEYDIPEDPESGGERRNTYDGEGGVPIGSFFNRLLYATKFQEANILLSDRVNDESVILYDRDPRQRVEKAAPWLTVDSNPFPTVADGRLVWVVDAYTTLDSYPYSQRVSLEEATSDSRTARPALAAQPDDYINYVRNSIKATVDAYDGTVTLYEWDPDDPVLQSWKAVFPDSVTPQSEISDELMDHLRYPEDLFKLQRRLLEQYHVTQPFTFYEGTDRWIVPNDPASSLEIDQPPYYQSIQLPGTDEGVFSLTTTYTPRGRQNLVAFMVVNADVRHDDYGQITALRLPGHTQIDGPGQVANAFESDPNIAQELSLLRAGDADVRVGNLLTLPVGDGLLYVQPVYAVRASGDAAFPLLRRVMVRFGDQIGYAASLQEALDEVFRGDSGVQTDEIGEIEDDAVPEVDEDGVADDGTVEDEPTPPEDDEDATDEDQRLPDDDEDEDQDDAPAPTGDLAEAIAEAQQAWEDAQEAQADGRWGDYGDALDRFEEALNRAAELSEED</sequence>
<dbReference type="GO" id="GO:0005886">
    <property type="term" value="C:plasma membrane"/>
    <property type="evidence" value="ECO:0007669"/>
    <property type="project" value="UniProtKB-SubCell"/>
</dbReference>
<feature type="transmembrane region" description="Helical" evidence="5">
    <location>
        <begin position="218"/>
        <end position="235"/>
    </location>
</feature>
<evidence type="ECO:0000313" key="7">
    <source>
        <dbReference type="EMBL" id="NDL61050.1"/>
    </source>
</evidence>
<dbReference type="HAMAP" id="MF_01600">
    <property type="entry name" value="UPF0182"/>
    <property type="match status" value="1"/>
</dbReference>
<dbReference type="AlphaFoldDB" id="A0A7K3MCX9"/>
<dbReference type="PANTHER" id="PTHR39344:SF1">
    <property type="entry name" value="UPF0182 PROTEIN SLL1060"/>
    <property type="match status" value="1"/>
</dbReference>
<evidence type="ECO:0000313" key="8">
    <source>
        <dbReference type="Proteomes" id="UP000460435"/>
    </source>
</evidence>
<keyword evidence="3 5" id="KW-1133">Transmembrane helix</keyword>
<evidence type="ECO:0000256" key="5">
    <source>
        <dbReference type="HAMAP-Rule" id="MF_01600"/>
    </source>
</evidence>
<name>A0A7K3MCX9_9ACTN</name>
<dbReference type="Pfam" id="PF03699">
    <property type="entry name" value="UPF0182"/>
    <property type="match status" value="1"/>
</dbReference>
<dbReference type="InterPro" id="IPR005372">
    <property type="entry name" value="UPF0182"/>
</dbReference>
<feature type="region of interest" description="Disordered" evidence="6">
    <location>
        <begin position="889"/>
        <end position="978"/>
    </location>
</feature>
<comment type="caution">
    <text evidence="7">The sequence shown here is derived from an EMBL/GenBank/DDBJ whole genome shotgun (WGS) entry which is preliminary data.</text>
</comment>
<evidence type="ECO:0000256" key="1">
    <source>
        <dbReference type="ARBA" id="ARBA00022475"/>
    </source>
</evidence>
<feature type="transmembrane region" description="Helical" evidence="5">
    <location>
        <begin position="118"/>
        <end position="138"/>
    </location>
</feature>
<feature type="transmembrane region" description="Helical" evidence="5">
    <location>
        <begin position="23"/>
        <end position="45"/>
    </location>
</feature>
<accession>A0A7K3MCX9</accession>
<feature type="compositionally biased region" description="Low complexity" evidence="6">
    <location>
        <begin position="945"/>
        <end position="970"/>
    </location>
</feature>
<evidence type="ECO:0000256" key="6">
    <source>
        <dbReference type="SAM" id="MobiDB-lite"/>
    </source>
</evidence>
<proteinExistence type="inferred from homology"/>
<feature type="transmembrane region" description="Helical" evidence="5">
    <location>
        <begin position="291"/>
        <end position="310"/>
    </location>
</feature>
<dbReference type="RefSeq" id="WP_162453767.1">
    <property type="nucleotide sequence ID" value="NZ_WLZY01000017.1"/>
</dbReference>
<keyword evidence="1 5" id="KW-1003">Cell membrane</keyword>
<gene>
    <name evidence="7" type="ORF">F7O44_28670</name>
</gene>
<keyword evidence="4 5" id="KW-0472">Membrane</keyword>
<keyword evidence="8" id="KW-1185">Reference proteome</keyword>
<dbReference type="PANTHER" id="PTHR39344">
    <property type="entry name" value="UPF0182 PROTEIN SLL1060"/>
    <property type="match status" value="1"/>
</dbReference>
<feature type="transmembrane region" description="Helical" evidence="5">
    <location>
        <begin position="175"/>
        <end position="198"/>
    </location>
</feature>
<feature type="compositionally biased region" description="Acidic residues" evidence="6">
    <location>
        <begin position="890"/>
        <end position="928"/>
    </location>
</feature>
<keyword evidence="2 5" id="KW-0812">Transmembrane</keyword>
<dbReference type="EMBL" id="WLZY01000017">
    <property type="protein sequence ID" value="NDL61050.1"/>
    <property type="molecule type" value="Genomic_DNA"/>
</dbReference>
<feature type="transmembrane region" description="Helical" evidence="5">
    <location>
        <begin position="65"/>
        <end position="90"/>
    </location>
</feature>
<dbReference type="NCBIfam" id="NF000825">
    <property type="entry name" value="PRK00068.1"/>
    <property type="match status" value="1"/>
</dbReference>
<evidence type="ECO:0000256" key="4">
    <source>
        <dbReference type="ARBA" id="ARBA00023136"/>
    </source>
</evidence>
<comment type="similarity">
    <text evidence="5">Belongs to the UPF0182 family.</text>
</comment>
<dbReference type="GO" id="GO:0005576">
    <property type="term" value="C:extracellular region"/>
    <property type="evidence" value="ECO:0007669"/>
    <property type="project" value="TreeGrafter"/>
</dbReference>
<evidence type="ECO:0000256" key="2">
    <source>
        <dbReference type="ARBA" id="ARBA00022692"/>
    </source>
</evidence>
<dbReference type="Proteomes" id="UP000460435">
    <property type="component" value="Unassembled WGS sequence"/>
</dbReference>
<comment type="subcellular location">
    <subcellularLocation>
        <location evidence="5">Cell membrane</location>
        <topology evidence="5">Multi-pass membrane protein</topology>
    </subcellularLocation>
</comment>
<feature type="transmembrane region" description="Helical" evidence="5">
    <location>
        <begin position="255"/>
        <end position="279"/>
    </location>
</feature>
<reference evidence="7 8" key="1">
    <citation type="submission" date="2019-11" db="EMBL/GenBank/DDBJ databases">
        <authorList>
            <person name="Li X.-J."/>
            <person name="Feng X.-M."/>
        </authorList>
    </citation>
    <scope>NUCLEOTIDE SEQUENCE [LARGE SCALE GENOMIC DNA]</scope>
    <source>
        <strain evidence="7 8">XMNu-373</strain>
    </source>
</reference>